<dbReference type="Gene3D" id="3.90.1170.20">
    <property type="entry name" value="Quinolinate phosphoribosyl transferase, N-terminal domain"/>
    <property type="match status" value="1"/>
</dbReference>
<evidence type="ECO:0000313" key="10">
    <source>
        <dbReference type="Proteomes" id="UP000815325"/>
    </source>
</evidence>
<evidence type="ECO:0000313" key="9">
    <source>
        <dbReference type="EMBL" id="KAF5836838.1"/>
    </source>
</evidence>
<dbReference type="EMBL" id="MU069640">
    <property type="protein sequence ID" value="KAF5836838.1"/>
    <property type="molecule type" value="Genomic_DNA"/>
</dbReference>
<comment type="pathway">
    <text evidence="1">Cofactor biosynthesis; NAD(+) biosynthesis; nicotinate D-ribonucleotide from quinolinate: step 1/1.</text>
</comment>
<evidence type="ECO:0000256" key="6">
    <source>
        <dbReference type="ARBA" id="ARBA00022679"/>
    </source>
</evidence>
<dbReference type="Proteomes" id="UP000815325">
    <property type="component" value="Unassembled WGS sequence"/>
</dbReference>
<evidence type="ECO:0000259" key="7">
    <source>
        <dbReference type="Pfam" id="PF01729"/>
    </source>
</evidence>
<keyword evidence="6" id="KW-0808">Transferase</keyword>
<dbReference type="InterPro" id="IPR027277">
    <property type="entry name" value="NadC/ModD"/>
</dbReference>
<evidence type="ECO:0000256" key="4">
    <source>
        <dbReference type="ARBA" id="ARBA00022642"/>
    </source>
</evidence>
<protein>
    <recommendedName>
        <fullName evidence="3">nicotinate-nucleotide diphosphorylase (carboxylating)</fullName>
        <ecNumber evidence="3">2.4.2.19</ecNumber>
    </recommendedName>
</protein>
<dbReference type="InterPro" id="IPR037128">
    <property type="entry name" value="Quinolinate_PRibosylTase_N_sf"/>
</dbReference>
<feature type="domain" description="Quinolinate phosphoribosyl transferase N-terminal" evidence="8">
    <location>
        <begin position="2"/>
        <end position="44"/>
    </location>
</feature>
<dbReference type="PANTHER" id="PTHR32179:SF3">
    <property type="entry name" value="NICOTINATE-NUCLEOTIDE PYROPHOSPHORYLASE [CARBOXYLATING]"/>
    <property type="match status" value="1"/>
</dbReference>
<dbReference type="InterPro" id="IPR036068">
    <property type="entry name" value="Nicotinate_pribotase-like_C"/>
</dbReference>
<dbReference type="Pfam" id="PF01729">
    <property type="entry name" value="QRPTase_C"/>
    <property type="match status" value="1"/>
</dbReference>
<dbReference type="InterPro" id="IPR013785">
    <property type="entry name" value="Aldolase_TIM"/>
</dbReference>
<evidence type="ECO:0000256" key="3">
    <source>
        <dbReference type="ARBA" id="ARBA00011944"/>
    </source>
</evidence>
<dbReference type="NCBIfam" id="TIGR00078">
    <property type="entry name" value="nadC"/>
    <property type="match status" value="1"/>
</dbReference>
<keyword evidence="4" id="KW-0662">Pyridine nucleotide biosynthesis</keyword>
<comment type="similarity">
    <text evidence="2">Belongs to the NadC/ModD family.</text>
</comment>
<comment type="caution">
    <text evidence="9">The sequence shown here is derived from an EMBL/GenBank/DDBJ whole genome shotgun (WGS) entry which is preliminary data.</text>
</comment>
<dbReference type="InterPro" id="IPR002638">
    <property type="entry name" value="Quinolinate_PRibosylTrfase_C"/>
</dbReference>
<dbReference type="Gene3D" id="3.20.20.70">
    <property type="entry name" value="Aldolase class I"/>
    <property type="match status" value="1"/>
</dbReference>
<sequence length="237" mass="25266">MQVSWSTKDGDQVQAGQQFGTVRGRASSILVAERVALNFMQRMSGVATATAAMVKEAQASKILETRKTVPGLRLLDKWAVLIGGGHNHRMGLFDMMMIKDNHVTAAGGIPAAIARAEAYIADKGLQGKMPVEVETRTLEEVEQCVHELASGRAPHVSRVMLDNMTRLDASCPGGIDVTMLQQAVARINGAVETEASGNVVQETVGRIASTGVTYISVGSLTHSVKAQDISLKIQLLS</sequence>
<dbReference type="InterPro" id="IPR004393">
    <property type="entry name" value="NadC"/>
</dbReference>
<dbReference type="PANTHER" id="PTHR32179">
    <property type="entry name" value="NICOTINATE-NUCLEOTIDE PYROPHOSPHORYLASE [CARBOXYLATING]"/>
    <property type="match status" value="1"/>
</dbReference>
<dbReference type="Pfam" id="PF02749">
    <property type="entry name" value="QRPTase_N"/>
    <property type="match status" value="1"/>
</dbReference>
<evidence type="ECO:0000256" key="1">
    <source>
        <dbReference type="ARBA" id="ARBA00004893"/>
    </source>
</evidence>
<keyword evidence="5" id="KW-0328">Glycosyltransferase</keyword>
<reference evidence="9" key="1">
    <citation type="submission" date="2017-08" db="EMBL/GenBank/DDBJ databases">
        <authorList>
            <person name="Polle J.E."/>
            <person name="Barry K."/>
            <person name="Cushman J."/>
            <person name="Schmutz J."/>
            <person name="Tran D."/>
            <person name="Hathwaick L.T."/>
            <person name="Yim W.C."/>
            <person name="Jenkins J."/>
            <person name="Mckie-Krisberg Z.M."/>
            <person name="Prochnik S."/>
            <person name="Lindquist E."/>
            <person name="Dockter R.B."/>
            <person name="Adam C."/>
            <person name="Molina H."/>
            <person name="Bunkerborg J."/>
            <person name="Jin E."/>
            <person name="Buchheim M."/>
            <person name="Magnuson J."/>
        </authorList>
    </citation>
    <scope>NUCLEOTIDE SEQUENCE</scope>
    <source>
        <strain evidence="9">CCAP 19/18</strain>
    </source>
</reference>
<keyword evidence="10" id="KW-1185">Reference proteome</keyword>
<evidence type="ECO:0000256" key="5">
    <source>
        <dbReference type="ARBA" id="ARBA00022676"/>
    </source>
</evidence>
<dbReference type="SUPFAM" id="SSF54675">
    <property type="entry name" value="Nicotinate/Quinolinate PRTase N-terminal domain-like"/>
    <property type="match status" value="1"/>
</dbReference>
<feature type="domain" description="Quinolinate phosphoribosyl transferase C-terminal" evidence="7">
    <location>
        <begin position="46"/>
        <end position="232"/>
    </location>
</feature>
<evidence type="ECO:0000256" key="2">
    <source>
        <dbReference type="ARBA" id="ARBA00009400"/>
    </source>
</evidence>
<accession>A0ABQ7GQF8</accession>
<evidence type="ECO:0000259" key="8">
    <source>
        <dbReference type="Pfam" id="PF02749"/>
    </source>
</evidence>
<organism evidence="9 10">
    <name type="scientific">Dunaliella salina</name>
    <name type="common">Green alga</name>
    <name type="synonym">Protococcus salinus</name>
    <dbReference type="NCBI Taxonomy" id="3046"/>
    <lineage>
        <taxon>Eukaryota</taxon>
        <taxon>Viridiplantae</taxon>
        <taxon>Chlorophyta</taxon>
        <taxon>core chlorophytes</taxon>
        <taxon>Chlorophyceae</taxon>
        <taxon>CS clade</taxon>
        <taxon>Chlamydomonadales</taxon>
        <taxon>Dunaliellaceae</taxon>
        <taxon>Dunaliella</taxon>
    </lineage>
</organism>
<dbReference type="EC" id="2.4.2.19" evidence="3"/>
<gene>
    <name evidence="9" type="ORF">DUNSADRAFT_5329</name>
</gene>
<dbReference type="InterPro" id="IPR022412">
    <property type="entry name" value="Quinolinate_PRibosylTrfase_N"/>
</dbReference>
<dbReference type="SUPFAM" id="SSF51690">
    <property type="entry name" value="Nicotinate/Quinolinate PRTase C-terminal domain-like"/>
    <property type="match status" value="1"/>
</dbReference>
<name>A0ABQ7GQF8_DUNSA</name>
<proteinExistence type="inferred from homology"/>